<dbReference type="Pfam" id="PF10317">
    <property type="entry name" value="7TM_GPCR_Srd"/>
    <property type="match status" value="1"/>
</dbReference>
<keyword evidence="7" id="KW-1185">Reference proteome</keyword>
<reference evidence="6" key="2">
    <citation type="submission" date="2022-06" db="UniProtKB">
        <authorList>
            <consortium name="EnsemblMetazoa"/>
        </authorList>
    </citation>
    <scope>IDENTIFICATION</scope>
    <source>
        <strain evidence="6">PS312</strain>
    </source>
</reference>
<dbReference type="PANTHER" id="PTHR22945:SF40">
    <property type="entry name" value="SERPENTINE RECEPTOR, CLASS D (DELTA)-RELATED"/>
    <property type="match status" value="1"/>
</dbReference>
<reference evidence="7" key="1">
    <citation type="journal article" date="2008" name="Nat. Genet.">
        <title>The Pristionchus pacificus genome provides a unique perspective on nematode lifestyle and parasitism.</title>
        <authorList>
            <person name="Dieterich C."/>
            <person name="Clifton S.W."/>
            <person name="Schuster L.N."/>
            <person name="Chinwalla A."/>
            <person name="Delehaunty K."/>
            <person name="Dinkelacker I."/>
            <person name="Fulton L."/>
            <person name="Fulton R."/>
            <person name="Godfrey J."/>
            <person name="Minx P."/>
            <person name="Mitreva M."/>
            <person name="Roeseler W."/>
            <person name="Tian H."/>
            <person name="Witte H."/>
            <person name="Yang S.P."/>
            <person name="Wilson R.K."/>
            <person name="Sommer R.J."/>
        </authorList>
    </citation>
    <scope>NUCLEOTIDE SEQUENCE [LARGE SCALE GENOMIC DNA]</scope>
    <source>
        <strain evidence="7">PS312</strain>
    </source>
</reference>
<dbReference type="GO" id="GO:0016020">
    <property type="term" value="C:membrane"/>
    <property type="evidence" value="ECO:0007669"/>
    <property type="project" value="UniProtKB-SubCell"/>
</dbReference>
<proteinExistence type="inferred from homology"/>
<comment type="subcellular location">
    <subcellularLocation>
        <location evidence="1">Membrane</location>
        <topology evidence="1">Multi-pass membrane protein</topology>
    </subcellularLocation>
</comment>
<dbReference type="EnsemblMetazoa" id="PPA35053.1">
    <property type="protein sequence ID" value="PPA35053.1"/>
    <property type="gene ID" value="WBGene00273422"/>
</dbReference>
<sequence>MVTISSLQSANDRHNHQQIYRSLTVQVQLPSFGHLFFLDVVVHSRALHQSIFILSSLFALASPMINMYYIPPYRRYVKSLLSANSQISPLKMSTDALHSGPRF</sequence>
<evidence type="ECO:0000256" key="4">
    <source>
        <dbReference type="ARBA" id="ARBA00022989"/>
    </source>
</evidence>
<keyword evidence="3" id="KW-0812">Transmembrane</keyword>
<keyword evidence="4" id="KW-1133">Transmembrane helix</keyword>
<accession>A0A8R1UL98</accession>
<evidence type="ECO:0000256" key="5">
    <source>
        <dbReference type="ARBA" id="ARBA00023136"/>
    </source>
</evidence>
<evidence type="ECO:0000256" key="3">
    <source>
        <dbReference type="ARBA" id="ARBA00022692"/>
    </source>
</evidence>
<evidence type="ECO:0000256" key="2">
    <source>
        <dbReference type="ARBA" id="ARBA00009166"/>
    </source>
</evidence>
<comment type="similarity">
    <text evidence="2">Belongs to the nematode receptor-like protein srd family.</text>
</comment>
<dbReference type="PANTHER" id="PTHR22945">
    <property type="entry name" value="SERPENTINE RECEPTOR, CLASS D DELTA"/>
    <property type="match status" value="1"/>
</dbReference>
<dbReference type="Proteomes" id="UP000005239">
    <property type="component" value="Unassembled WGS sequence"/>
</dbReference>
<keyword evidence="5" id="KW-0472">Membrane</keyword>
<evidence type="ECO:0000313" key="7">
    <source>
        <dbReference type="Proteomes" id="UP000005239"/>
    </source>
</evidence>
<accession>A0A2A6C6C9</accession>
<evidence type="ECO:0000313" key="6">
    <source>
        <dbReference type="EnsemblMetazoa" id="PPA35053.1"/>
    </source>
</evidence>
<dbReference type="InterPro" id="IPR019421">
    <property type="entry name" value="7TM_GPCR_serpentine_rcpt_Srd"/>
</dbReference>
<evidence type="ECO:0000256" key="1">
    <source>
        <dbReference type="ARBA" id="ARBA00004141"/>
    </source>
</evidence>
<protein>
    <submittedName>
        <fullName evidence="6">G protein-coupled receptor</fullName>
    </submittedName>
</protein>
<dbReference type="InterPro" id="IPR050920">
    <property type="entry name" value="Nematode_rcpt-like_delta"/>
</dbReference>
<gene>
    <name evidence="6" type="primary">WBGene00273422</name>
</gene>
<name>A0A2A6C6C9_PRIPA</name>
<organism evidence="6 7">
    <name type="scientific">Pristionchus pacificus</name>
    <name type="common">Parasitic nematode worm</name>
    <dbReference type="NCBI Taxonomy" id="54126"/>
    <lineage>
        <taxon>Eukaryota</taxon>
        <taxon>Metazoa</taxon>
        <taxon>Ecdysozoa</taxon>
        <taxon>Nematoda</taxon>
        <taxon>Chromadorea</taxon>
        <taxon>Rhabditida</taxon>
        <taxon>Rhabditina</taxon>
        <taxon>Diplogasteromorpha</taxon>
        <taxon>Diplogasteroidea</taxon>
        <taxon>Neodiplogasteridae</taxon>
        <taxon>Pristionchus</taxon>
    </lineage>
</organism>
<dbReference type="AlphaFoldDB" id="A0A2A6C6C9"/>